<dbReference type="InterPro" id="IPR006427">
    <property type="entry name" value="Portal_HK97"/>
</dbReference>
<organism evidence="2 3">
    <name type="scientific">Komagataeibacter xylinus</name>
    <name type="common">Gluconacetobacter xylinus</name>
    <dbReference type="NCBI Taxonomy" id="28448"/>
    <lineage>
        <taxon>Bacteria</taxon>
        <taxon>Pseudomonadati</taxon>
        <taxon>Pseudomonadota</taxon>
        <taxon>Alphaproteobacteria</taxon>
        <taxon>Acetobacterales</taxon>
        <taxon>Acetobacteraceae</taxon>
        <taxon>Komagataeibacter</taxon>
    </lineage>
</organism>
<feature type="region of interest" description="Disordered" evidence="1">
    <location>
        <begin position="407"/>
        <end position="435"/>
    </location>
</feature>
<protein>
    <submittedName>
        <fullName evidence="2">Phage portal protein</fullName>
    </submittedName>
</protein>
<name>A0A857FMD2_KOMXY</name>
<evidence type="ECO:0000256" key="1">
    <source>
        <dbReference type="SAM" id="MobiDB-lite"/>
    </source>
</evidence>
<reference evidence="2 3" key="1">
    <citation type="journal article" date="2020" name="Carbohydr. Polym.">
        <title>Characterization and optimization of production of bacterial cellulose from strain CGMCC 17276 based on whole-genome analysis.</title>
        <authorList>
            <person name="Lu T."/>
            <person name="Gao H."/>
            <person name="Liao B."/>
            <person name="Wu J."/>
            <person name="Zhang W."/>
            <person name="Huang J."/>
            <person name="Liu M."/>
            <person name="Huang J."/>
            <person name="Chang Z."/>
            <person name="Jin M."/>
            <person name="Yi Z."/>
            <person name="Jiang D."/>
        </authorList>
    </citation>
    <scope>NUCLEOTIDE SEQUENCE [LARGE SCALE GENOMIC DNA]</scope>
    <source>
        <strain evidence="2 3">CGMCC 17276</strain>
    </source>
</reference>
<gene>
    <name evidence="2" type="ORF">FMA36_07480</name>
</gene>
<dbReference type="InterPro" id="IPR006944">
    <property type="entry name" value="Phage/GTA_portal"/>
</dbReference>
<sequence>MALLPTLFSPHREIERKEPRVSMPVRTKADSFASGSYPSWLSAGLGALPSATGLPVTPFTAMQASAVFSCVNRISEDLAKIPLEVQEILPNGRGATVTTTHPLAVLLAYPNRWQTPYQFWFYVTLCLCMRGNSYVAIVRGQNGQPRSLIPIMPDRVSVLMSPRGWLFYNISHPLVGEGIRLHQDDMIHLRGFTLDGYMGISPIMACPEAIGLAIAAQRHGATLFRNGAQIQGVLKTAKSLSKEAAARMASSWRDAYGGVDNTGKTAVLEEGLEYERIGMTADEAQFLEVREKEDVDICGMFSVPPHKIGRGDKVTIANFENASQEYIDNALIPKARQAEEQIHSRLVFSEEKARLRVRFNFDELLRGDMQSRVTAGVAAVNSGLISANEWRAREGMNPYPRGDEYRVPLNTGAASTAPAVDDPARITAPDPAAQT</sequence>
<proteinExistence type="predicted"/>
<evidence type="ECO:0000313" key="3">
    <source>
        <dbReference type="Proteomes" id="UP000464674"/>
    </source>
</evidence>
<dbReference type="AlphaFoldDB" id="A0A857FMD2"/>
<dbReference type="NCBIfam" id="TIGR01537">
    <property type="entry name" value="portal_HK97"/>
    <property type="match status" value="1"/>
</dbReference>
<dbReference type="Pfam" id="PF04860">
    <property type="entry name" value="Phage_portal"/>
    <property type="match status" value="1"/>
</dbReference>
<dbReference type="EMBL" id="CP041348">
    <property type="protein sequence ID" value="QHC35362.1"/>
    <property type="molecule type" value="Genomic_DNA"/>
</dbReference>
<dbReference type="Proteomes" id="UP000464674">
    <property type="component" value="Chromosome"/>
</dbReference>
<evidence type="ECO:0000313" key="2">
    <source>
        <dbReference type="EMBL" id="QHC35362.1"/>
    </source>
</evidence>
<accession>A0A857FMD2</accession>